<keyword evidence="2" id="KW-1185">Reference proteome</keyword>
<comment type="caution">
    <text evidence="1">The sequence shown here is derived from an EMBL/GenBank/DDBJ whole genome shotgun (WGS) entry which is preliminary data.</text>
</comment>
<protein>
    <submittedName>
        <fullName evidence="1">Uncharacterized protein</fullName>
    </submittedName>
</protein>
<dbReference type="RefSeq" id="WP_305944112.1">
    <property type="nucleotide sequence ID" value="NZ_JAUZVY010000001.1"/>
</dbReference>
<accession>A0ABT9GLT3</accession>
<proteinExistence type="predicted"/>
<dbReference type="EMBL" id="JAUZVY010000001">
    <property type="protein sequence ID" value="MDP4527933.1"/>
    <property type="molecule type" value="Genomic_DNA"/>
</dbReference>
<reference evidence="1 2" key="1">
    <citation type="submission" date="2023-08" db="EMBL/GenBank/DDBJ databases">
        <authorList>
            <person name="Joshi A."/>
            <person name="Thite S."/>
        </authorList>
    </citation>
    <scope>NUCLEOTIDE SEQUENCE [LARGE SCALE GENOMIC DNA]</scope>
    <source>
        <strain evidence="1 2">1E1</strain>
    </source>
</reference>
<evidence type="ECO:0000313" key="1">
    <source>
        <dbReference type="EMBL" id="MDP4527933.1"/>
    </source>
</evidence>
<gene>
    <name evidence="1" type="ORF">Q3O59_02645</name>
</gene>
<evidence type="ECO:0000313" key="2">
    <source>
        <dbReference type="Proteomes" id="UP001236258"/>
    </source>
</evidence>
<sequence length="139" mass="15255">MKSIIKVALVILLVIVGLPILMFALVLSFGADGICGNDIYAEIHSPDRRYKAIVFQRDCGASTDFSTQISILKNNAALKNKSGNTFIVRGHPDAHALELKWLLNKELLINRQLDGSEVKAAQSQGWLNKIEVSYAVSDS</sequence>
<name>A0ABT9GLT3_9GAMM</name>
<dbReference type="Proteomes" id="UP001236258">
    <property type="component" value="Unassembled WGS sequence"/>
</dbReference>
<organism evidence="1 2">
    <name type="scientific">Alkalimonas delamerensis</name>
    <dbReference type="NCBI Taxonomy" id="265981"/>
    <lineage>
        <taxon>Bacteria</taxon>
        <taxon>Pseudomonadati</taxon>
        <taxon>Pseudomonadota</taxon>
        <taxon>Gammaproteobacteria</taxon>
        <taxon>Alkalimonas</taxon>
    </lineage>
</organism>